<organism evidence="1 2">
    <name type="scientific">Corallococcus exercitus</name>
    <dbReference type="NCBI Taxonomy" id="2316736"/>
    <lineage>
        <taxon>Bacteria</taxon>
        <taxon>Pseudomonadati</taxon>
        <taxon>Myxococcota</taxon>
        <taxon>Myxococcia</taxon>
        <taxon>Myxococcales</taxon>
        <taxon>Cystobacterineae</taxon>
        <taxon>Myxococcaceae</taxon>
        <taxon>Corallococcus</taxon>
    </lineage>
</organism>
<accession>A0A7Y4K104</accession>
<name>A0A7Y4K104_9BACT</name>
<dbReference type="Proteomes" id="UP000528460">
    <property type="component" value="Unassembled WGS sequence"/>
</dbReference>
<evidence type="ECO:0000313" key="2">
    <source>
        <dbReference type="Proteomes" id="UP000528460"/>
    </source>
</evidence>
<dbReference type="EMBL" id="JABFJW010000578">
    <property type="protein sequence ID" value="NOK14926.1"/>
    <property type="molecule type" value="Genomic_DNA"/>
</dbReference>
<dbReference type="RefSeq" id="WP_171421970.1">
    <property type="nucleotide sequence ID" value="NZ_JABFJW010000578.1"/>
</dbReference>
<reference evidence="1 2" key="1">
    <citation type="submission" date="2020-05" db="EMBL/GenBank/DDBJ databases">
        <authorList>
            <person name="Whitworth D."/>
        </authorList>
    </citation>
    <scope>NUCLEOTIDE SEQUENCE [LARGE SCALE GENOMIC DNA]</scope>
    <source>
        <strain evidence="1 2">CA046A</strain>
    </source>
</reference>
<sequence length="61" mass="5776">VVHEEDLTAAGLALAGGLVLPEGAAADFAGFAGAEDGPDALAAGDFSGGFFFVATGGPPGR</sequence>
<feature type="non-terminal residue" evidence="1">
    <location>
        <position position="1"/>
    </location>
</feature>
<dbReference type="AlphaFoldDB" id="A0A7Y4K104"/>
<evidence type="ECO:0000313" key="1">
    <source>
        <dbReference type="EMBL" id="NOK14926.1"/>
    </source>
</evidence>
<proteinExistence type="predicted"/>
<gene>
    <name evidence="1" type="ORF">HNS30_38535</name>
</gene>
<protein>
    <submittedName>
        <fullName evidence="1">Uncharacterized protein</fullName>
    </submittedName>
</protein>
<comment type="caution">
    <text evidence="1">The sequence shown here is derived from an EMBL/GenBank/DDBJ whole genome shotgun (WGS) entry which is preliminary data.</text>
</comment>